<evidence type="ECO:0000313" key="2">
    <source>
        <dbReference type="Proteomes" id="UP000664771"/>
    </source>
</evidence>
<evidence type="ECO:0000313" key="1">
    <source>
        <dbReference type="EMBL" id="MBO1361513.1"/>
    </source>
</evidence>
<sequence>MSEGVKLKQDGTVDASNITAFSTSIAAQTIIFLKLESATAAKYLEHGDKIDQFLMTPLQAMEIADALKNAAQAALSSISGSPMN</sequence>
<keyword evidence="2" id="KW-1185">Reference proteome</keyword>
<proteinExistence type="predicted"/>
<protein>
    <submittedName>
        <fullName evidence="1">Uncharacterized protein</fullName>
    </submittedName>
</protein>
<dbReference type="Proteomes" id="UP000664771">
    <property type="component" value="Unassembled WGS sequence"/>
</dbReference>
<accession>A0ABS3M020</accession>
<dbReference type="EMBL" id="JAFVMF010000024">
    <property type="protein sequence ID" value="MBO1361513.1"/>
    <property type="molecule type" value="Genomic_DNA"/>
</dbReference>
<gene>
    <name evidence="1" type="ORF">J2D73_17140</name>
</gene>
<comment type="caution">
    <text evidence="1">The sequence shown here is derived from an EMBL/GenBank/DDBJ whole genome shotgun (WGS) entry which is preliminary data.</text>
</comment>
<reference evidence="1 2" key="1">
    <citation type="submission" date="2021-03" db="EMBL/GenBank/DDBJ databases">
        <title>The complete genome sequence of Acetobacter sacchari TBRC 11175.</title>
        <authorList>
            <person name="Charoenyingcharoen P."/>
            <person name="Yukphan P."/>
        </authorList>
    </citation>
    <scope>NUCLEOTIDE SEQUENCE [LARGE SCALE GENOMIC DNA]</scope>
    <source>
        <strain evidence="1 2">TBRC 11175</strain>
    </source>
</reference>
<name>A0ABS3M020_9PROT</name>
<organism evidence="1 2">
    <name type="scientific">Acetobacter sacchari</name>
    <dbReference type="NCBI Taxonomy" id="2661687"/>
    <lineage>
        <taxon>Bacteria</taxon>
        <taxon>Pseudomonadati</taxon>
        <taxon>Pseudomonadota</taxon>
        <taxon>Alphaproteobacteria</taxon>
        <taxon>Acetobacterales</taxon>
        <taxon>Acetobacteraceae</taxon>
        <taxon>Acetobacter</taxon>
    </lineage>
</organism>
<dbReference type="RefSeq" id="WP_207883320.1">
    <property type="nucleotide sequence ID" value="NZ_JAFVMF010000024.1"/>
</dbReference>